<dbReference type="EMBL" id="ADLK01000019">
    <property type="protein sequence ID" value="KMW20281.1"/>
    <property type="molecule type" value="Genomic_DNA"/>
</dbReference>
<dbReference type="InterPro" id="IPR036013">
    <property type="entry name" value="Band_7/SPFH_dom_sf"/>
</dbReference>
<dbReference type="PANTHER" id="PTHR42911">
    <property type="entry name" value="MODULATOR OF FTSH PROTEASE HFLC"/>
    <property type="match status" value="1"/>
</dbReference>
<keyword evidence="5" id="KW-0472">Membrane</keyword>
<evidence type="ECO:0000259" key="7">
    <source>
        <dbReference type="SMART" id="SM00244"/>
    </source>
</evidence>
<dbReference type="PATRIC" id="fig|742734.4.peg.2470"/>
<dbReference type="InterPro" id="IPR010200">
    <property type="entry name" value="HflC"/>
</dbReference>
<sequence length="292" mass="32444">MKTLGKFMRNIGIVVVILLVATIFNPIVVTRANEYSLIIQFGKVVRVEEAAGPSLKVPFLQSVQKIPRYKMISDLYPSDVTTKDKKVMTVDSFVIWDINDPVKYLSSLNASKEKAEVRLGNVVYNSIKNVLSSTNQADIISGRDGDLAKTITDNIGSAMDSYGIHIYAVETKKLDLPDSNKESVYQRMISERNNIAAQYTADGDYQSSLIKNETDKTVKETIAKADAEAEKIKAEGEAKYMQILSEAYNDESKADFYNYVRSLDALKASLKGDNKTVILNQDSELARILSGN</sequence>
<evidence type="ECO:0000256" key="3">
    <source>
        <dbReference type="ARBA" id="ARBA00022692"/>
    </source>
</evidence>
<evidence type="ECO:0000256" key="2">
    <source>
        <dbReference type="ARBA" id="ARBA00007862"/>
    </source>
</evidence>
<reference evidence="8 9" key="1">
    <citation type="submission" date="2011-04" db="EMBL/GenBank/DDBJ databases">
        <title>The Genome Sequence of Clostridium citroniae WAL-19142.</title>
        <authorList>
            <consortium name="The Broad Institute Genome Sequencing Platform"/>
            <person name="Earl A."/>
            <person name="Ward D."/>
            <person name="Feldgarden M."/>
            <person name="Gevers D."/>
            <person name="Warren Y.A."/>
            <person name="Tyrrell K.L."/>
            <person name="Citron D.M."/>
            <person name="Goldstein E.J."/>
            <person name="Daigneault M."/>
            <person name="Allen-Vercoe E."/>
            <person name="Young S.K."/>
            <person name="Zeng Q."/>
            <person name="Gargeya S."/>
            <person name="Fitzgerald M."/>
            <person name="Haas B."/>
            <person name="Abouelleil A."/>
            <person name="Alvarado L."/>
            <person name="Arachchi H.M."/>
            <person name="Berlin A."/>
            <person name="Brown A."/>
            <person name="Chapman S.B."/>
            <person name="Chen Z."/>
            <person name="Dunbar C."/>
            <person name="Freedman E."/>
            <person name="Gearin G."/>
            <person name="Gellesch M."/>
            <person name="Goldberg J."/>
            <person name="Griggs A."/>
            <person name="Gujja S."/>
            <person name="Heilman E.R."/>
            <person name="Heiman D."/>
            <person name="Howarth C."/>
            <person name="Larson L."/>
            <person name="Lui A."/>
            <person name="MacDonald P.J."/>
            <person name="Mehta T."/>
            <person name="Montmayeur A."/>
            <person name="Murphy C."/>
            <person name="Neiman D."/>
            <person name="Pearson M."/>
            <person name="Priest M."/>
            <person name="Roberts A."/>
            <person name="Saif S."/>
            <person name="Shea T."/>
            <person name="Shenoy N."/>
            <person name="Sisk P."/>
            <person name="Stolte C."/>
            <person name="Sykes S."/>
            <person name="White J."/>
            <person name="Yandava C."/>
            <person name="Wortman J."/>
            <person name="Nusbaum C."/>
            <person name="Birren B."/>
        </authorList>
    </citation>
    <scope>NUCLEOTIDE SEQUENCE [LARGE SCALE GENOMIC DNA]</scope>
    <source>
        <strain evidence="8 9">WAL-19142</strain>
    </source>
</reference>
<evidence type="ECO:0000256" key="6">
    <source>
        <dbReference type="PIRNR" id="PIRNR005651"/>
    </source>
</evidence>
<comment type="caution">
    <text evidence="8">The sequence shown here is derived from an EMBL/GenBank/DDBJ whole genome shotgun (WGS) entry which is preliminary data.</text>
</comment>
<dbReference type="AlphaFoldDB" id="A0A0J9C788"/>
<evidence type="ECO:0000256" key="1">
    <source>
        <dbReference type="ARBA" id="ARBA00004370"/>
    </source>
</evidence>
<dbReference type="PIRSF" id="PIRSF005651">
    <property type="entry name" value="HflC"/>
    <property type="match status" value="1"/>
</dbReference>
<dbReference type="GO" id="GO:0016020">
    <property type="term" value="C:membrane"/>
    <property type="evidence" value="ECO:0007669"/>
    <property type="project" value="UniProtKB-SubCell"/>
</dbReference>
<name>A0A0J9C788_9FIRM</name>
<proteinExistence type="inferred from homology"/>
<evidence type="ECO:0000313" key="9">
    <source>
        <dbReference type="Proteomes" id="UP000037392"/>
    </source>
</evidence>
<keyword evidence="3" id="KW-0812">Transmembrane</keyword>
<dbReference type="Proteomes" id="UP000037392">
    <property type="component" value="Unassembled WGS sequence"/>
</dbReference>
<dbReference type="SUPFAM" id="SSF117892">
    <property type="entry name" value="Band 7/SPFH domain"/>
    <property type="match status" value="1"/>
</dbReference>
<protein>
    <recommendedName>
        <fullName evidence="6">Protein HflC</fullName>
    </recommendedName>
</protein>
<evidence type="ECO:0000256" key="4">
    <source>
        <dbReference type="ARBA" id="ARBA00022989"/>
    </source>
</evidence>
<organism evidence="8 9">
    <name type="scientific">[Clostridium] citroniae WAL-19142</name>
    <dbReference type="NCBI Taxonomy" id="742734"/>
    <lineage>
        <taxon>Bacteria</taxon>
        <taxon>Bacillati</taxon>
        <taxon>Bacillota</taxon>
        <taxon>Clostridia</taxon>
        <taxon>Lachnospirales</taxon>
        <taxon>Lachnospiraceae</taxon>
        <taxon>Enterocloster</taxon>
    </lineage>
</organism>
<dbReference type="RefSeq" id="WP_007860823.1">
    <property type="nucleotide sequence ID" value="NZ_KQ235877.1"/>
</dbReference>
<evidence type="ECO:0000256" key="5">
    <source>
        <dbReference type="ARBA" id="ARBA00023136"/>
    </source>
</evidence>
<dbReference type="SMART" id="SM00244">
    <property type="entry name" value="PHB"/>
    <property type="match status" value="1"/>
</dbReference>
<dbReference type="Gene3D" id="3.30.479.30">
    <property type="entry name" value="Band 7 domain"/>
    <property type="match status" value="1"/>
</dbReference>
<feature type="domain" description="Band 7" evidence="7">
    <location>
        <begin position="25"/>
        <end position="188"/>
    </location>
</feature>
<dbReference type="OrthoDB" id="9809197at2"/>
<comment type="similarity">
    <text evidence="2 6">Belongs to the band 7/mec-2 family. HflC subfamily.</text>
</comment>
<evidence type="ECO:0000313" key="8">
    <source>
        <dbReference type="EMBL" id="KMW20281.1"/>
    </source>
</evidence>
<accession>A0A0J9C788</accession>
<dbReference type="InterPro" id="IPR001107">
    <property type="entry name" value="Band_7"/>
</dbReference>
<dbReference type="Pfam" id="PF01145">
    <property type="entry name" value="Band_7"/>
    <property type="match status" value="1"/>
</dbReference>
<gene>
    <name evidence="8" type="ORF">HMPREF9470_02296</name>
</gene>
<keyword evidence="4" id="KW-1133">Transmembrane helix</keyword>
<comment type="function">
    <text evidence="6">HflC and HflK could regulate a protease.</text>
</comment>
<dbReference type="GeneID" id="93161761"/>
<dbReference type="CDD" id="cd03405">
    <property type="entry name" value="SPFH_HflC"/>
    <property type="match status" value="1"/>
</dbReference>
<dbReference type="PANTHER" id="PTHR42911:SF1">
    <property type="entry name" value="MODULATOR OF FTSH PROTEASE HFLC"/>
    <property type="match status" value="1"/>
</dbReference>
<comment type="subcellular location">
    <subcellularLocation>
        <location evidence="1">Membrane</location>
    </subcellularLocation>
</comment>